<comment type="subcellular location">
    <subcellularLocation>
        <location evidence="1">Nucleus</location>
    </subcellularLocation>
</comment>
<keyword evidence="13" id="KW-1185">Reference proteome</keyword>
<proteinExistence type="predicted"/>
<evidence type="ECO:0000256" key="10">
    <source>
        <dbReference type="PROSITE-ProRule" id="PRU00042"/>
    </source>
</evidence>
<dbReference type="GO" id="GO:0005634">
    <property type="term" value="C:nucleus"/>
    <property type="evidence" value="ECO:0007669"/>
    <property type="project" value="UniProtKB-SubCell"/>
</dbReference>
<dbReference type="GO" id="GO:0000981">
    <property type="term" value="F:DNA-binding transcription factor activity, RNA polymerase II-specific"/>
    <property type="evidence" value="ECO:0007669"/>
    <property type="project" value="TreeGrafter"/>
</dbReference>
<keyword evidence="2" id="KW-0479">Metal-binding</keyword>
<evidence type="ECO:0000256" key="2">
    <source>
        <dbReference type="ARBA" id="ARBA00022723"/>
    </source>
</evidence>
<evidence type="ECO:0000256" key="1">
    <source>
        <dbReference type="ARBA" id="ARBA00004123"/>
    </source>
</evidence>
<name>A0AAV2RVQ7_MEGNR</name>
<dbReference type="PANTHER" id="PTHR46105:SF5">
    <property type="entry name" value="ZINC FINGER AND BTB DOMAIN-CONTAINING PROTEIN 44 ISOFORM X1"/>
    <property type="match status" value="1"/>
</dbReference>
<keyword evidence="8" id="KW-0804">Transcription</keyword>
<dbReference type="Gene3D" id="3.30.160.60">
    <property type="entry name" value="Classic Zinc Finger"/>
    <property type="match status" value="5"/>
</dbReference>
<dbReference type="FunFam" id="3.30.160.60:FF:002343">
    <property type="entry name" value="Zinc finger protein 33A"/>
    <property type="match status" value="1"/>
</dbReference>
<organism evidence="12 13">
    <name type="scientific">Meganyctiphanes norvegica</name>
    <name type="common">Northern krill</name>
    <name type="synonym">Thysanopoda norvegica</name>
    <dbReference type="NCBI Taxonomy" id="48144"/>
    <lineage>
        <taxon>Eukaryota</taxon>
        <taxon>Metazoa</taxon>
        <taxon>Ecdysozoa</taxon>
        <taxon>Arthropoda</taxon>
        <taxon>Crustacea</taxon>
        <taxon>Multicrustacea</taxon>
        <taxon>Malacostraca</taxon>
        <taxon>Eumalacostraca</taxon>
        <taxon>Eucarida</taxon>
        <taxon>Euphausiacea</taxon>
        <taxon>Euphausiidae</taxon>
        <taxon>Meganyctiphanes</taxon>
    </lineage>
</organism>
<protein>
    <recommendedName>
        <fullName evidence="11">C2H2-type domain-containing protein</fullName>
    </recommendedName>
</protein>
<feature type="domain" description="C2H2-type" evidence="11">
    <location>
        <begin position="455"/>
        <end position="482"/>
    </location>
</feature>
<feature type="domain" description="C2H2-type" evidence="11">
    <location>
        <begin position="482"/>
        <end position="509"/>
    </location>
</feature>
<evidence type="ECO:0000256" key="7">
    <source>
        <dbReference type="ARBA" id="ARBA00023125"/>
    </source>
</evidence>
<dbReference type="PANTHER" id="PTHR46105">
    <property type="entry name" value="AGAP004733-PA"/>
    <property type="match status" value="1"/>
</dbReference>
<keyword evidence="9" id="KW-0539">Nucleus</keyword>
<evidence type="ECO:0000256" key="8">
    <source>
        <dbReference type="ARBA" id="ARBA00023163"/>
    </source>
</evidence>
<dbReference type="AlphaFoldDB" id="A0AAV2RVQ7"/>
<keyword evidence="5" id="KW-0862">Zinc</keyword>
<dbReference type="SMART" id="SM00355">
    <property type="entry name" value="ZnF_C2H2"/>
    <property type="match status" value="7"/>
</dbReference>
<keyword evidence="4 10" id="KW-0863">Zinc-finger</keyword>
<dbReference type="InterPro" id="IPR036236">
    <property type="entry name" value="Znf_C2H2_sf"/>
</dbReference>
<dbReference type="Proteomes" id="UP001497623">
    <property type="component" value="Unassembled WGS sequence"/>
</dbReference>
<keyword evidence="3" id="KW-0677">Repeat</keyword>
<comment type="caution">
    <text evidence="12">The sequence shown here is derived from an EMBL/GenBank/DDBJ whole genome shotgun (WGS) entry which is preliminary data.</text>
</comment>
<evidence type="ECO:0000256" key="6">
    <source>
        <dbReference type="ARBA" id="ARBA00023015"/>
    </source>
</evidence>
<evidence type="ECO:0000256" key="3">
    <source>
        <dbReference type="ARBA" id="ARBA00022737"/>
    </source>
</evidence>
<evidence type="ECO:0000256" key="5">
    <source>
        <dbReference type="ARBA" id="ARBA00022833"/>
    </source>
</evidence>
<feature type="domain" description="C2H2-type" evidence="11">
    <location>
        <begin position="538"/>
        <end position="565"/>
    </location>
</feature>
<dbReference type="SUPFAM" id="SSF57667">
    <property type="entry name" value="beta-beta-alpha zinc fingers"/>
    <property type="match status" value="4"/>
</dbReference>
<evidence type="ECO:0000256" key="4">
    <source>
        <dbReference type="ARBA" id="ARBA00022771"/>
    </source>
</evidence>
<evidence type="ECO:0000256" key="9">
    <source>
        <dbReference type="ARBA" id="ARBA00023242"/>
    </source>
</evidence>
<accession>A0AAV2RVQ7</accession>
<dbReference type="PROSITE" id="PS00028">
    <property type="entry name" value="ZINC_FINGER_C2H2_1"/>
    <property type="match status" value="7"/>
</dbReference>
<dbReference type="EMBL" id="CAXKWB010032115">
    <property type="protein sequence ID" value="CAL4140758.1"/>
    <property type="molecule type" value="Genomic_DNA"/>
</dbReference>
<sequence length="657" mass="76988">MTPVTEDNLPTIQSIALNVDCEASKRLRDYILDFDMFFNNLPHFHSSCLCKLKYKLQSIRKKRKCEEVTDFSLCIFCQEHKCETLSHFADQGFASFLNDLNNLNDDMIENLNKFFNFERVKTLVDVESSKEEFSPNKFKTHKCCRQRFRVKMYRRKISHKTSSSEPENTEVNVETTTNEDIFELLAKRKKKNEELEQRKKRKMLPEPNEFNYETKCVLCGVKEGRNRGKFRSIKDINIQKTIDSANKREHSDIIKILNHGIDFKIGLLCHYKCFLNYNKYKPKKGVRDGYEMAFRAVITEIENPMFKDGKVFSLVKLREMFLTILMEYKIESTRNLNAFSNKIKEYYTFDNKCRVNIILYPDYFIYSNHLSESEVTPQINELKKEQFSKDLADSNKDTLFEVESNKDSENNEKKKKWRFLCTQCGYKCLKKGALKKHLKKHEVKNIEGIALPKPVMCDICGKMVKSQKSLKVHLLSHSGETYPCPQCEKIYKSKYALRHHALTHTGVKNVECPDCGKKYFAKKQLSNHISKVHRGKQFLCTTCGKSFKSNDLLKEHSNKHTGIRPFICKECGKGFKFRGNLRTHVLAHDGKKPQMCSICNFGCYTKDNLKIHMAQHTDNKEFMYSSTVKTNEKSISEKDIHIDDRISNIKYQTYFPL</sequence>
<reference evidence="12 13" key="1">
    <citation type="submission" date="2024-05" db="EMBL/GenBank/DDBJ databases">
        <authorList>
            <person name="Wallberg A."/>
        </authorList>
    </citation>
    <scope>NUCLEOTIDE SEQUENCE [LARGE SCALE GENOMIC DNA]</scope>
</reference>
<gene>
    <name evidence="12" type="ORF">MNOR_LOCUS28706</name>
</gene>
<keyword evidence="7" id="KW-0238">DNA-binding</keyword>
<dbReference type="GO" id="GO:0000978">
    <property type="term" value="F:RNA polymerase II cis-regulatory region sequence-specific DNA binding"/>
    <property type="evidence" value="ECO:0007669"/>
    <property type="project" value="TreeGrafter"/>
</dbReference>
<dbReference type="GO" id="GO:0008270">
    <property type="term" value="F:zinc ion binding"/>
    <property type="evidence" value="ECO:0007669"/>
    <property type="project" value="UniProtKB-KW"/>
</dbReference>
<feature type="domain" description="C2H2-type" evidence="11">
    <location>
        <begin position="510"/>
        <end position="538"/>
    </location>
</feature>
<evidence type="ECO:0000313" key="13">
    <source>
        <dbReference type="Proteomes" id="UP001497623"/>
    </source>
</evidence>
<evidence type="ECO:0000313" key="12">
    <source>
        <dbReference type="EMBL" id="CAL4140758.1"/>
    </source>
</evidence>
<evidence type="ECO:0000259" key="11">
    <source>
        <dbReference type="PROSITE" id="PS50157"/>
    </source>
</evidence>
<dbReference type="Pfam" id="PF13894">
    <property type="entry name" value="zf-C2H2_4"/>
    <property type="match status" value="1"/>
</dbReference>
<feature type="domain" description="C2H2-type" evidence="11">
    <location>
        <begin position="566"/>
        <end position="593"/>
    </location>
</feature>
<feature type="domain" description="C2H2-type" evidence="11">
    <location>
        <begin position="419"/>
        <end position="446"/>
    </location>
</feature>
<dbReference type="Pfam" id="PF00096">
    <property type="entry name" value="zf-C2H2"/>
    <property type="match status" value="4"/>
</dbReference>
<dbReference type="InterPro" id="IPR013087">
    <property type="entry name" value="Znf_C2H2_type"/>
</dbReference>
<dbReference type="PROSITE" id="PS50157">
    <property type="entry name" value="ZINC_FINGER_C2H2_2"/>
    <property type="match status" value="6"/>
</dbReference>
<keyword evidence="6" id="KW-0805">Transcription regulation</keyword>
<dbReference type="InterPro" id="IPR050457">
    <property type="entry name" value="ZnFinger_BTB_dom_contain"/>
</dbReference>